<dbReference type="PROSITE" id="PS51766">
    <property type="entry name" value="DOCKERIN"/>
    <property type="match status" value="1"/>
</dbReference>
<feature type="region of interest" description="Disordered" evidence="1">
    <location>
        <begin position="259"/>
        <end position="295"/>
    </location>
</feature>
<evidence type="ECO:0000313" key="4">
    <source>
        <dbReference type="Proteomes" id="UP000178558"/>
    </source>
</evidence>
<comment type="caution">
    <text evidence="3">The sequence shown here is derived from an EMBL/GenBank/DDBJ whole genome shotgun (WGS) entry which is preliminary data.</text>
</comment>
<dbReference type="SUPFAM" id="SSF63446">
    <property type="entry name" value="Type I dockerin domain"/>
    <property type="match status" value="1"/>
</dbReference>
<evidence type="ECO:0000256" key="1">
    <source>
        <dbReference type="SAM" id="MobiDB-lite"/>
    </source>
</evidence>
<dbReference type="AlphaFoldDB" id="A0A1F7J6H5"/>
<feature type="compositionally biased region" description="Gly residues" evidence="1">
    <location>
        <begin position="259"/>
        <end position="276"/>
    </location>
</feature>
<dbReference type="InterPro" id="IPR036439">
    <property type="entry name" value="Dockerin_dom_sf"/>
</dbReference>
<feature type="region of interest" description="Disordered" evidence="1">
    <location>
        <begin position="156"/>
        <end position="176"/>
    </location>
</feature>
<protein>
    <recommendedName>
        <fullName evidence="2">Dockerin domain-containing protein</fullName>
    </recommendedName>
</protein>
<dbReference type="Gene3D" id="1.10.1330.10">
    <property type="entry name" value="Dockerin domain"/>
    <property type="match status" value="1"/>
</dbReference>
<organism evidence="3 4">
    <name type="scientific">Candidatus Roizmanbacteria bacterium RIFCSPLOWO2_01_FULL_40_42</name>
    <dbReference type="NCBI Taxonomy" id="1802066"/>
    <lineage>
        <taxon>Bacteria</taxon>
        <taxon>Candidatus Roizmaniibacteriota</taxon>
    </lineage>
</organism>
<dbReference type="Pfam" id="PF00404">
    <property type="entry name" value="Dockerin_1"/>
    <property type="match status" value="1"/>
</dbReference>
<name>A0A1F7J6H5_9BACT</name>
<dbReference type="EMBL" id="MGAQ01000003">
    <property type="protein sequence ID" value="OGK51214.1"/>
    <property type="molecule type" value="Genomic_DNA"/>
</dbReference>
<evidence type="ECO:0000313" key="3">
    <source>
        <dbReference type="EMBL" id="OGK51214.1"/>
    </source>
</evidence>
<dbReference type="InterPro" id="IPR002105">
    <property type="entry name" value="Dockerin_1_rpt"/>
</dbReference>
<feature type="compositionally biased region" description="Low complexity" evidence="1">
    <location>
        <begin position="277"/>
        <end position="294"/>
    </location>
</feature>
<reference evidence="3 4" key="1">
    <citation type="journal article" date="2016" name="Nat. Commun.">
        <title>Thousands of microbial genomes shed light on interconnected biogeochemical processes in an aquifer system.</title>
        <authorList>
            <person name="Anantharaman K."/>
            <person name="Brown C.T."/>
            <person name="Hug L.A."/>
            <person name="Sharon I."/>
            <person name="Castelle C.J."/>
            <person name="Probst A.J."/>
            <person name="Thomas B.C."/>
            <person name="Singh A."/>
            <person name="Wilkins M.J."/>
            <person name="Karaoz U."/>
            <person name="Brodie E.L."/>
            <person name="Williams K.H."/>
            <person name="Hubbard S.S."/>
            <person name="Banfield J.F."/>
        </authorList>
    </citation>
    <scope>NUCLEOTIDE SEQUENCE [LARGE SCALE GENOMIC DNA]</scope>
</reference>
<proteinExistence type="predicted"/>
<gene>
    <name evidence="3" type="ORF">A3B50_03280</name>
</gene>
<evidence type="ECO:0000259" key="2">
    <source>
        <dbReference type="PROSITE" id="PS51766"/>
    </source>
</evidence>
<dbReference type="GO" id="GO:0000272">
    <property type="term" value="P:polysaccharide catabolic process"/>
    <property type="evidence" value="ECO:0007669"/>
    <property type="project" value="InterPro"/>
</dbReference>
<dbReference type="Proteomes" id="UP000178558">
    <property type="component" value="Unassembled WGS sequence"/>
</dbReference>
<feature type="domain" description="Dockerin" evidence="2">
    <location>
        <begin position="409"/>
        <end position="474"/>
    </location>
</feature>
<sequence length="475" mass="48302">MANNDPSQSLFKRHKIFTIIFSFLFLALLLSSVAVVQQQQVYKTHAASIKDLCKQVRGGVTIFQESCGAKYNCNVVRDVYILGKKVGTNHYCGCPAGTTYNSSFTSCIVPKNTEGSGCSAGGLSGVCLSKTKKCSGQSIGNGNCASGLICCQPEGKEGTDKSGNQRDPVPAPKTSDACKNLGESACYSGRCPDGKESAGNQNCGGGSTCCKLVQSSACKNAGGTCLNDCAPTGKVKTGGGLCWGGKSCCVKPAGSTGGTTGGGGTGGGGGTTGGGAPAAPAPTAKAPTAAPATGGQTGSVTLNLKLKFQGVVKQPSSQFNNLKVKVSLSESVSGTGDFTSDAEGAWTGKVTLAKAPIGTPVSVFVKGPKHIQKKICVASPTETQGGIFSCQNAAITLKAGENTLDFSKILLLVGDLPEQDGVVDSNDVSFIRQNLTSTDADDLKIGDVNLNGIIDSQDFSLVIAALSIKTDDPLK</sequence>
<dbReference type="InterPro" id="IPR016134">
    <property type="entry name" value="Dockerin_dom"/>
</dbReference>
<dbReference type="GO" id="GO:0004553">
    <property type="term" value="F:hydrolase activity, hydrolyzing O-glycosyl compounds"/>
    <property type="evidence" value="ECO:0007669"/>
    <property type="project" value="InterPro"/>
</dbReference>
<accession>A0A1F7J6H5</accession>